<accession>A0A9P4IXX0</accession>
<dbReference type="Proteomes" id="UP000799439">
    <property type="component" value="Unassembled WGS sequence"/>
</dbReference>
<organism evidence="1 2">
    <name type="scientific">Myriangium duriaei CBS 260.36</name>
    <dbReference type="NCBI Taxonomy" id="1168546"/>
    <lineage>
        <taxon>Eukaryota</taxon>
        <taxon>Fungi</taxon>
        <taxon>Dikarya</taxon>
        <taxon>Ascomycota</taxon>
        <taxon>Pezizomycotina</taxon>
        <taxon>Dothideomycetes</taxon>
        <taxon>Dothideomycetidae</taxon>
        <taxon>Myriangiales</taxon>
        <taxon>Myriangiaceae</taxon>
        <taxon>Myriangium</taxon>
    </lineage>
</organism>
<dbReference type="AlphaFoldDB" id="A0A9P4IXX0"/>
<evidence type="ECO:0000313" key="2">
    <source>
        <dbReference type="Proteomes" id="UP000799439"/>
    </source>
</evidence>
<proteinExistence type="predicted"/>
<dbReference type="OrthoDB" id="5368161at2759"/>
<reference evidence="1" key="1">
    <citation type="journal article" date="2020" name="Stud. Mycol.">
        <title>101 Dothideomycetes genomes: a test case for predicting lifestyles and emergence of pathogens.</title>
        <authorList>
            <person name="Haridas S."/>
            <person name="Albert R."/>
            <person name="Binder M."/>
            <person name="Bloem J."/>
            <person name="Labutti K."/>
            <person name="Salamov A."/>
            <person name="Andreopoulos B."/>
            <person name="Baker S."/>
            <person name="Barry K."/>
            <person name="Bills G."/>
            <person name="Bluhm B."/>
            <person name="Cannon C."/>
            <person name="Castanera R."/>
            <person name="Culley D."/>
            <person name="Daum C."/>
            <person name="Ezra D."/>
            <person name="Gonzalez J."/>
            <person name="Henrissat B."/>
            <person name="Kuo A."/>
            <person name="Liang C."/>
            <person name="Lipzen A."/>
            <person name="Lutzoni F."/>
            <person name="Magnuson J."/>
            <person name="Mondo S."/>
            <person name="Nolan M."/>
            <person name="Ohm R."/>
            <person name="Pangilinan J."/>
            <person name="Park H.-J."/>
            <person name="Ramirez L."/>
            <person name="Alfaro M."/>
            <person name="Sun H."/>
            <person name="Tritt A."/>
            <person name="Yoshinaga Y."/>
            <person name="Zwiers L.-H."/>
            <person name="Turgeon B."/>
            <person name="Goodwin S."/>
            <person name="Spatafora J."/>
            <person name="Crous P."/>
            <person name="Grigoriev I."/>
        </authorList>
    </citation>
    <scope>NUCLEOTIDE SEQUENCE</scope>
    <source>
        <strain evidence="1">CBS 260.36</strain>
    </source>
</reference>
<dbReference type="Gene3D" id="3.80.10.10">
    <property type="entry name" value="Ribonuclease Inhibitor"/>
    <property type="match status" value="1"/>
</dbReference>
<name>A0A9P4IXX0_9PEZI</name>
<gene>
    <name evidence="1" type="ORF">K461DRAFT_52563</name>
</gene>
<evidence type="ECO:0000313" key="1">
    <source>
        <dbReference type="EMBL" id="KAF2148773.1"/>
    </source>
</evidence>
<comment type="caution">
    <text evidence="1">The sequence shown here is derived from an EMBL/GenBank/DDBJ whole genome shotgun (WGS) entry which is preliminary data.</text>
</comment>
<dbReference type="SUPFAM" id="SSF52047">
    <property type="entry name" value="RNI-like"/>
    <property type="match status" value="1"/>
</dbReference>
<dbReference type="EMBL" id="ML996092">
    <property type="protein sequence ID" value="KAF2148773.1"/>
    <property type="molecule type" value="Genomic_DNA"/>
</dbReference>
<protein>
    <submittedName>
        <fullName evidence="1">Uncharacterized protein</fullName>
    </submittedName>
</protein>
<sequence length="506" mass="58152">MPNMAQFVQEEDTSTCWALSLPEIVTERLYQIYEDFRQCSDNTIFACTLVTWLWHAEANRYIWETCGELQGSTMQPAIRHLIAIEPHRRQIYANHIRILEVSNEEDRDHENVHWEGRFHRQLALLSFPRLEQLSMEGTSFSITSYYNEPPFTQYLQSRLKTITLRTCQEPANLVISEHFLNEIKRRCQNLTELYCFISHDGHGISSEVLTSFLREMLQITDLFLGNAFLNVVSSEAFQALARYTSLTRLEIPEIPDSWIDELQLCSSQNPFASLLSLDCSISCHGLERLLPFIKDLYHLAVIVPEGSAQMFEIIANAGLTELQHLGLQPCSGFTIHAHDLLSLVRSATNLDTLDIPDSNLYREDEAPLPVLQDLDDAIMDEIATCLPYITYFQLIFDQKGLTERSLISLGTHCPELKYCKLTADVNYEKLAQNAQPGLWPQLYSMRLYRPENEDEDPGETQVATLHKPREIAEKISRLMPALRSVDLVDDWKFESVLSEVLRSLTD</sequence>
<keyword evidence="2" id="KW-1185">Reference proteome</keyword>
<dbReference type="InterPro" id="IPR032675">
    <property type="entry name" value="LRR_dom_sf"/>
</dbReference>